<dbReference type="EMBL" id="JARKIF010000001">
    <property type="protein sequence ID" value="KAJ7649969.1"/>
    <property type="molecule type" value="Genomic_DNA"/>
</dbReference>
<keyword evidence="3" id="KW-1185">Reference proteome</keyword>
<dbReference type="InterPro" id="IPR000210">
    <property type="entry name" value="BTB/POZ_dom"/>
</dbReference>
<proteinExistence type="predicted"/>
<dbReference type="SMART" id="SM00225">
    <property type="entry name" value="BTB"/>
    <property type="match status" value="1"/>
</dbReference>
<evidence type="ECO:0000313" key="3">
    <source>
        <dbReference type="Proteomes" id="UP001221142"/>
    </source>
</evidence>
<dbReference type="CDD" id="cd18186">
    <property type="entry name" value="BTB_POZ_ZBTB_KLHL-like"/>
    <property type="match status" value="1"/>
</dbReference>
<comment type="caution">
    <text evidence="2">The sequence shown here is derived from an EMBL/GenBank/DDBJ whole genome shotgun (WGS) entry which is preliminary data.</text>
</comment>
<dbReference type="SUPFAM" id="SSF54695">
    <property type="entry name" value="POZ domain"/>
    <property type="match status" value="1"/>
</dbReference>
<evidence type="ECO:0000259" key="1">
    <source>
        <dbReference type="PROSITE" id="PS50097"/>
    </source>
</evidence>
<evidence type="ECO:0000313" key="2">
    <source>
        <dbReference type="EMBL" id="KAJ7649969.1"/>
    </source>
</evidence>
<feature type="domain" description="BTB" evidence="1">
    <location>
        <begin position="28"/>
        <end position="99"/>
    </location>
</feature>
<dbReference type="PROSITE" id="PS50097">
    <property type="entry name" value="BTB"/>
    <property type="match status" value="1"/>
</dbReference>
<accession>A0AAD7CIH4</accession>
<dbReference type="InterPro" id="IPR011333">
    <property type="entry name" value="SKP1/BTB/POZ_sf"/>
</dbReference>
<name>A0AAD7CIH4_9AGAR</name>
<reference evidence="2" key="1">
    <citation type="submission" date="2023-03" db="EMBL/GenBank/DDBJ databases">
        <title>Massive genome expansion in bonnet fungi (Mycena s.s.) driven by repeated elements and novel gene families across ecological guilds.</title>
        <authorList>
            <consortium name="Lawrence Berkeley National Laboratory"/>
            <person name="Harder C.B."/>
            <person name="Miyauchi S."/>
            <person name="Viragh M."/>
            <person name="Kuo A."/>
            <person name="Thoen E."/>
            <person name="Andreopoulos B."/>
            <person name="Lu D."/>
            <person name="Skrede I."/>
            <person name="Drula E."/>
            <person name="Henrissat B."/>
            <person name="Morin E."/>
            <person name="Kohler A."/>
            <person name="Barry K."/>
            <person name="LaButti K."/>
            <person name="Morin E."/>
            <person name="Salamov A."/>
            <person name="Lipzen A."/>
            <person name="Mereny Z."/>
            <person name="Hegedus B."/>
            <person name="Baldrian P."/>
            <person name="Stursova M."/>
            <person name="Weitz H."/>
            <person name="Taylor A."/>
            <person name="Grigoriev I.V."/>
            <person name="Nagy L.G."/>
            <person name="Martin F."/>
            <person name="Kauserud H."/>
        </authorList>
    </citation>
    <scope>NUCLEOTIDE SEQUENCE</scope>
    <source>
        <strain evidence="2">9284</strain>
    </source>
</reference>
<dbReference type="AlphaFoldDB" id="A0AAD7CIH4"/>
<dbReference type="Gene3D" id="3.30.710.10">
    <property type="entry name" value="Potassium Channel Kv1.1, Chain A"/>
    <property type="match status" value="1"/>
</dbReference>
<sequence>MSDSPPPAKRQRPDDQEIVRSEVWYDDGSVVLQASATQFRVHWSVLSSHSSFFRDMQGLSQPQDEPKVEGCPIVELPDSAQDVETVLKALYNPFLFAKKSLPLSVIASHIRLGRKYDMKEFLQTMVQRLADEHPQTLEEYGILIDLLAVVRENNLFALLPSAYLRVMLSSTQYKPIF</sequence>
<dbReference type="Proteomes" id="UP001221142">
    <property type="component" value="Unassembled WGS sequence"/>
</dbReference>
<dbReference type="Pfam" id="PF00651">
    <property type="entry name" value="BTB"/>
    <property type="match status" value="1"/>
</dbReference>
<organism evidence="2 3">
    <name type="scientific">Roridomyces roridus</name>
    <dbReference type="NCBI Taxonomy" id="1738132"/>
    <lineage>
        <taxon>Eukaryota</taxon>
        <taxon>Fungi</taxon>
        <taxon>Dikarya</taxon>
        <taxon>Basidiomycota</taxon>
        <taxon>Agaricomycotina</taxon>
        <taxon>Agaricomycetes</taxon>
        <taxon>Agaricomycetidae</taxon>
        <taxon>Agaricales</taxon>
        <taxon>Marasmiineae</taxon>
        <taxon>Mycenaceae</taxon>
        <taxon>Roridomyces</taxon>
    </lineage>
</organism>
<gene>
    <name evidence="2" type="ORF">FB45DRAFT_886455</name>
</gene>
<protein>
    <recommendedName>
        <fullName evidence="1">BTB domain-containing protein</fullName>
    </recommendedName>
</protein>